<keyword evidence="3 4" id="KW-0456">Lyase</keyword>
<evidence type="ECO:0000256" key="2">
    <source>
        <dbReference type="ARBA" id="ARBA00006472"/>
    </source>
</evidence>
<proteinExistence type="inferred from homology"/>
<evidence type="ECO:0000256" key="3">
    <source>
        <dbReference type="ARBA" id="ARBA00023239"/>
    </source>
</evidence>
<dbReference type="Pfam" id="PF01329">
    <property type="entry name" value="Pterin_4a"/>
    <property type="match status" value="1"/>
</dbReference>
<dbReference type="EMBL" id="WTYT01000005">
    <property type="protein sequence ID" value="MXO66472.1"/>
    <property type="molecule type" value="Genomic_DNA"/>
</dbReference>
<evidence type="ECO:0000313" key="6">
    <source>
        <dbReference type="Proteomes" id="UP000438476"/>
    </source>
</evidence>
<evidence type="ECO:0000256" key="4">
    <source>
        <dbReference type="HAMAP-Rule" id="MF_00434"/>
    </source>
</evidence>
<keyword evidence="6" id="KW-1185">Reference proteome</keyword>
<evidence type="ECO:0000313" key="5">
    <source>
        <dbReference type="EMBL" id="MXO66472.1"/>
    </source>
</evidence>
<comment type="similarity">
    <text evidence="2 4">Belongs to the pterin-4-alpha-carbinolamine dehydratase family.</text>
</comment>
<comment type="catalytic activity">
    <reaction evidence="1 4">
        <text>(4aS,6R)-4a-hydroxy-L-erythro-5,6,7,8-tetrahydrobiopterin = (6R)-L-erythro-6,7-dihydrobiopterin + H2O</text>
        <dbReference type="Rhea" id="RHEA:11920"/>
        <dbReference type="ChEBI" id="CHEBI:15377"/>
        <dbReference type="ChEBI" id="CHEBI:15642"/>
        <dbReference type="ChEBI" id="CHEBI:43120"/>
        <dbReference type="EC" id="4.2.1.96"/>
    </reaction>
</comment>
<dbReference type="EC" id="4.2.1.96" evidence="4"/>
<reference evidence="5 6" key="1">
    <citation type="submission" date="2019-12" db="EMBL/GenBank/DDBJ databases">
        <title>Genomic-based taxomic classification of the family Erythrobacteraceae.</title>
        <authorList>
            <person name="Xu L."/>
        </authorList>
    </citation>
    <scope>NUCLEOTIDE SEQUENCE [LARGE SCALE GENOMIC DNA]</scope>
    <source>
        <strain evidence="5 6">LMG 29518</strain>
    </source>
</reference>
<dbReference type="RefSeq" id="WP_160736915.1">
    <property type="nucleotide sequence ID" value="NZ_WTYT01000005.1"/>
</dbReference>
<accession>A0A6I4T890</accession>
<dbReference type="HAMAP" id="MF_00434">
    <property type="entry name" value="Pterin_4_alpha"/>
    <property type="match status" value="1"/>
</dbReference>
<comment type="caution">
    <text evidence="5">The sequence shown here is derived from an EMBL/GenBank/DDBJ whole genome shotgun (WGS) entry which is preliminary data.</text>
</comment>
<dbReference type="SUPFAM" id="SSF55248">
    <property type="entry name" value="PCD-like"/>
    <property type="match status" value="1"/>
</dbReference>
<dbReference type="OrthoDB" id="9794987at2"/>
<evidence type="ECO:0000256" key="1">
    <source>
        <dbReference type="ARBA" id="ARBA00001554"/>
    </source>
</evidence>
<dbReference type="PANTHER" id="PTHR12599:SF0">
    <property type="entry name" value="PTERIN-4-ALPHA-CARBINOLAMINE DEHYDRATASE"/>
    <property type="match status" value="1"/>
</dbReference>
<gene>
    <name evidence="5" type="ORF">GRI91_11950</name>
</gene>
<dbReference type="InterPro" id="IPR001533">
    <property type="entry name" value="Pterin_deHydtase"/>
</dbReference>
<dbReference type="CDD" id="cd00914">
    <property type="entry name" value="PCD_DCoH_subfamily_b"/>
    <property type="match status" value="1"/>
</dbReference>
<dbReference type="AlphaFoldDB" id="A0A6I4T890"/>
<sequence>MAIEKLTEEECDAALADLDEWKLADDRQSISRVVKFGDFSAAFGFMTRVALIAESMDHHPEWSNVYNTVDITLTTHDAGGLSNRDIAMAGKIDALL</sequence>
<name>A0A6I4T890_9SPHN</name>
<organism evidence="5 6">
    <name type="scientific">Altericroceibacterium endophyticum</name>
    <dbReference type="NCBI Taxonomy" id="1808508"/>
    <lineage>
        <taxon>Bacteria</taxon>
        <taxon>Pseudomonadati</taxon>
        <taxon>Pseudomonadota</taxon>
        <taxon>Alphaproteobacteria</taxon>
        <taxon>Sphingomonadales</taxon>
        <taxon>Erythrobacteraceae</taxon>
        <taxon>Altericroceibacterium</taxon>
    </lineage>
</organism>
<dbReference type="InterPro" id="IPR036428">
    <property type="entry name" value="PCD_sf"/>
</dbReference>
<dbReference type="GO" id="GO:0006729">
    <property type="term" value="P:tetrahydrobiopterin biosynthetic process"/>
    <property type="evidence" value="ECO:0007669"/>
    <property type="project" value="InterPro"/>
</dbReference>
<protein>
    <recommendedName>
        <fullName evidence="4">Putative pterin-4-alpha-carbinolamine dehydratase</fullName>
        <shortName evidence="4">PHS</shortName>
        <ecNumber evidence="4">4.2.1.96</ecNumber>
    </recommendedName>
    <alternativeName>
        <fullName evidence="4">4-alpha-hydroxy-tetrahydropterin dehydratase</fullName>
    </alternativeName>
    <alternativeName>
        <fullName evidence="4">Pterin carbinolamine dehydratase</fullName>
        <shortName evidence="4">PCD</shortName>
    </alternativeName>
</protein>
<dbReference type="NCBIfam" id="NF002018">
    <property type="entry name" value="PRK00823.1-3"/>
    <property type="match status" value="1"/>
</dbReference>
<dbReference type="Proteomes" id="UP000438476">
    <property type="component" value="Unassembled WGS sequence"/>
</dbReference>
<dbReference type="NCBIfam" id="NF002017">
    <property type="entry name" value="PRK00823.1-2"/>
    <property type="match status" value="1"/>
</dbReference>
<dbReference type="Gene3D" id="3.30.1360.20">
    <property type="entry name" value="Transcriptional coactivator/pterin dehydratase"/>
    <property type="match status" value="1"/>
</dbReference>
<dbReference type="PANTHER" id="PTHR12599">
    <property type="entry name" value="PTERIN-4-ALPHA-CARBINOLAMINE DEHYDRATASE"/>
    <property type="match status" value="1"/>
</dbReference>
<dbReference type="GO" id="GO:0008124">
    <property type="term" value="F:4-alpha-hydroxytetrahydrobiopterin dehydratase activity"/>
    <property type="evidence" value="ECO:0007669"/>
    <property type="project" value="UniProtKB-UniRule"/>
</dbReference>